<name>A0ACC2XX70_9TREE</name>
<reference evidence="1" key="1">
    <citation type="submission" date="2023-04" db="EMBL/GenBank/DDBJ databases">
        <title>Draft Genome sequencing of Naganishia species isolated from polar environments using Oxford Nanopore Technology.</title>
        <authorList>
            <person name="Leo P."/>
            <person name="Venkateswaran K."/>
        </authorList>
    </citation>
    <scope>NUCLEOTIDE SEQUENCE</scope>
    <source>
        <strain evidence="1">DBVPG 5303</strain>
    </source>
</reference>
<gene>
    <name evidence="1" type="ORF">QFC24_000202</name>
</gene>
<evidence type="ECO:0000313" key="1">
    <source>
        <dbReference type="EMBL" id="KAJ9127917.1"/>
    </source>
</evidence>
<protein>
    <submittedName>
        <fullName evidence="1">Uncharacterized protein</fullName>
    </submittedName>
</protein>
<evidence type="ECO:0000313" key="2">
    <source>
        <dbReference type="Proteomes" id="UP001234202"/>
    </source>
</evidence>
<organism evidence="1 2">
    <name type="scientific">Naganishia onofrii</name>
    <dbReference type="NCBI Taxonomy" id="1851511"/>
    <lineage>
        <taxon>Eukaryota</taxon>
        <taxon>Fungi</taxon>
        <taxon>Dikarya</taxon>
        <taxon>Basidiomycota</taxon>
        <taxon>Agaricomycotina</taxon>
        <taxon>Tremellomycetes</taxon>
        <taxon>Filobasidiales</taxon>
        <taxon>Filobasidiaceae</taxon>
        <taxon>Naganishia</taxon>
    </lineage>
</organism>
<comment type="caution">
    <text evidence="1">The sequence shown here is derived from an EMBL/GenBank/DDBJ whole genome shotgun (WGS) entry which is preliminary data.</text>
</comment>
<proteinExistence type="predicted"/>
<dbReference type="Proteomes" id="UP001234202">
    <property type="component" value="Unassembled WGS sequence"/>
</dbReference>
<keyword evidence="2" id="KW-1185">Reference proteome</keyword>
<sequence length="950" mass="96900">MPIQLSSRVTTGINHQQISTANTTSSRYRIETANKMGKRGAEDQLTKDDVESGRGGRDDSDSEDNVARDAPKEVIATRHSKDVKPMMSIRIRGMPKRKTAAVVPAAAPPTSALGSAPSSTSTFAGFGSAAPITSLFGNNVTAPASSTPATATPAFSFGAPATKSASEATAPKAFSGFSFGAPPATTAPTPSTDTVPLSISTPAPAASVPKTASDAGNTAKTPFSGFSFGAPPSTTPKADPPATASSKTHLSAPPSSSTSSFGGFSKPAQASSTSAFGPAATPVAASLTSTSGSFGSQTAEPKPKTTSTSAQPARPEAPKEDEKEIEYLTAIRGLNESVVQALSVKIRDEPFVNLASALEGVKAEYSEYLEQIKKKAGKGGIKTATEPQPKKRDASTMDDTATAAPAKKQTTEASKPSFAMPAPPSMPSAGGFKLPAAPATSTSSSAGGFKPSLPTSTNALALPTVGGFKLPAPSTNGTSKSEATSSGFKPTLSASDSSAPKPSPFAGFSFGQAAEKKDVSATSTTPVAAATSSTPFPAFGASPSTSTAPSSTQAAPEKRPTSQASLFAQSIIDKQEQEKENERKKEQQSKQDAPATPASTQKQSSIFAIKPTVKAAIGESMVVPSPPSSSGTPSFLFKAPPTGAVSNTPSKLPSFSFNMGSTDSSAAPATPGTPGSPGLFSFAAAKPRSTSAGFGFGRGAGKSESAQKDSTKGEEKDASVSTTPSQPIASGFSFGASAPRAPPTQPMFSVPSGGNGQMSKPIFSFGPTSTFSAPTAGSATADSSAVNTDSEEAPLDAGPQAVLTSGEGEEDEETLWQGRVQVGTFGKFGKPSDDSGPTMAWGDWKVCVVRLNREKNPTGGAQPMRRILARVDPSGTIAQNFSLRSLTDMSLFTETSYKMTVAETGGIKQVALRFGKKKPGFDPVAMMEKFKSAIQTERDAMGLPALPSLK</sequence>
<dbReference type="EMBL" id="JASBWV010000001">
    <property type="protein sequence ID" value="KAJ9127917.1"/>
    <property type="molecule type" value="Genomic_DNA"/>
</dbReference>
<accession>A0ACC2XX70</accession>